<gene>
    <name evidence="1" type="ORF">FOZ74_05955</name>
</gene>
<accession>A0A5B8RV43</accession>
<evidence type="ECO:0008006" key="3">
    <source>
        <dbReference type="Google" id="ProtNLM"/>
    </source>
</evidence>
<dbReference type="EMBL" id="CP042344">
    <property type="protein sequence ID" value="QEA12612.1"/>
    <property type="molecule type" value="Genomic_DNA"/>
</dbReference>
<dbReference type="Pfam" id="PF05711">
    <property type="entry name" value="TylF"/>
    <property type="match status" value="1"/>
</dbReference>
<organism evidence="1 2">
    <name type="scientific">Comamonas flocculans</name>
    <dbReference type="NCBI Taxonomy" id="2597701"/>
    <lineage>
        <taxon>Bacteria</taxon>
        <taxon>Pseudomonadati</taxon>
        <taxon>Pseudomonadota</taxon>
        <taxon>Betaproteobacteria</taxon>
        <taxon>Burkholderiales</taxon>
        <taxon>Comamonadaceae</taxon>
        <taxon>Comamonas</taxon>
    </lineage>
</organism>
<dbReference type="PANTHER" id="PTHR40036:SF1">
    <property type="entry name" value="MACROCIN O-METHYLTRANSFERASE"/>
    <property type="match status" value="1"/>
</dbReference>
<proteinExistence type="predicted"/>
<dbReference type="PANTHER" id="PTHR40036">
    <property type="entry name" value="MACROCIN O-METHYLTRANSFERASE"/>
    <property type="match status" value="1"/>
</dbReference>
<keyword evidence="2" id="KW-1185">Reference proteome</keyword>
<dbReference type="Proteomes" id="UP000321199">
    <property type="component" value="Chromosome"/>
</dbReference>
<dbReference type="InterPro" id="IPR029063">
    <property type="entry name" value="SAM-dependent_MTases_sf"/>
</dbReference>
<dbReference type="Gene3D" id="3.40.50.150">
    <property type="entry name" value="Vaccinia Virus protein VP39"/>
    <property type="match status" value="1"/>
</dbReference>
<dbReference type="InterPro" id="IPR008884">
    <property type="entry name" value="TylF_MeTrfase"/>
</dbReference>
<evidence type="ECO:0000313" key="1">
    <source>
        <dbReference type="EMBL" id="QEA12612.1"/>
    </source>
</evidence>
<sequence>MSVWGLTKFDAPLEQMYGVHSEKDKAYWEKFEAIQQRYPHSDLHKLTHWPAYTKRILMTRYLAHYELFKLTQELPGSIVELGVSRGISFFSFHKFLEIFCPTDTSKKVYGFDSFEGLADFTQEDGISQADLASDKKVGGWSAQAVEGEVFELCALANQDNILARERSRLIKGRVQDTLEPFLEQTPGLRINLLHFDLDLYEPTYYTLNTLWDLVVPGGVVVFDEYGLPPWGGEATAFDKFRSERKLNLRLQKFNWCLTPTAYCIKD</sequence>
<protein>
    <recommendedName>
        <fullName evidence="3">Class I SAM-dependent methyltransferase</fullName>
    </recommendedName>
</protein>
<evidence type="ECO:0000313" key="2">
    <source>
        <dbReference type="Proteomes" id="UP000321199"/>
    </source>
</evidence>
<dbReference type="OrthoDB" id="9799872at2"/>
<dbReference type="AlphaFoldDB" id="A0A5B8RV43"/>
<dbReference type="SUPFAM" id="SSF53335">
    <property type="entry name" value="S-adenosyl-L-methionine-dependent methyltransferases"/>
    <property type="match status" value="1"/>
</dbReference>
<dbReference type="KEGG" id="cof:FOZ74_05955"/>
<dbReference type="RefSeq" id="WP_146912207.1">
    <property type="nucleotide sequence ID" value="NZ_CP042344.1"/>
</dbReference>
<name>A0A5B8RV43_9BURK</name>
<reference evidence="1 2" key="1">
    <citation type="submission" date="2019-07" db="EMBL/GenBank/DDBJ databases">
        <title>Complete genome sequence of Comamonas sp. NLF 7-7 isolated from livestock.</title>
        <authorList>
            <person name="Kim D.H."/>
            <person name="Kim J.G."/>
        </authorList>
    </citation>
    <scope>NUCLEOTIDE SEQUENCE [LARGE SCALE GENOMIC DNA]</scope>
    <source>
        <strain evidence="1 2">NLF 7-7</strain>
    </source>
</reference>